<dbReference type="Proteomes" id="UP000240962">
    <property type="component" value="Segment"/>
</dbReference>
<name>A0A2H5BH60_9CAUD</name>
<gene>
    <name evidence="1" type="ORF">THALASSA_152</name>
</gene>
<dbReference type="EMBL" id="MG649967">
    <property type="protein sequence ID" value="AUG85331.1"/>
    <property type="molecule type" value="Genomic_DNA"/>
</dbReference>
<proteinExistence type="predicted"/>
<organism evidence="1 2">
    <name type="scientific">Vibrio phage Thalassa</name>
    <dbReference type="NCBI Taxonomy" id="2570301"/>
    <lineage>
        <taxon>Viruses</taxon>
        <taxon>Duplodnaviria</taxon>
        <taxon>Heunggongvirae</taxon>
        <taxon>Uroviricota</taxon>
        <taxon>Caudoviricetes</taxon>
        <taxon>Demerecviridae</taxon>
        <taxon>Ermolyevavirinae</taxon>
        <taxon>Thalassavirus</taxon>
        <taxon>Thalassavirus thalassa</taxon>
    </lineage>
</organism>
<evidence type="ECO:0000313" key="2">
    <source>
        <dbReference type="Proteomes" id="UP000240962"/>
    </source>
</evidence>
<sequence>MATITATSVSAAGLIPSPELPYGNDSIRTPDGFQCSSAIAPSAYMDAGVYQEDDNSKYGDPDRGVYVRIMVPLYSGTKRLDCSQLYKQALKERQREQALSNIKDNVFKSNN</sequence>
<keyword evidence="2" id="KW-1185">Reference proteome</keyword>
<reference evidence="2" key="1">
    <citation type="submission" date="2017-12" db="EMBL/GenBank/DDBJ databases">
        <authorList>
            <person name="Page C.L."/>
            <person name="McFadden E.F."/>
            <person name="Syed A.X."/>
            <person name="Lafty E.M."/>
            <person name="Hyatt D.A."/>
            <person name="Farronato D.M."/>
            <person name="Dong S.Z."/>
            <person name="Apostolopoulos E.L."/>
            <person name="Broussard G.W."/>
        </authorList>
    </citation>
    <scope>NUCLEOTIDE SEQUENCE [LARGE SCALE GENOMIC DNA]</scope>
</reference>
<accession>A0A2H5BH60</accession>
<evidence type="ECO:0000313" key="1">
    <source>
        <dbReference type="EMBL" id="AUG85331.1"/>
    </source>
</evidence>
<protein>
    <submittedName>
        <fullName evidence="1">Uncharacterized protein</fullName>
    </submittedName>
</protein>